<keyword evidence="1" id="KW-0732">Signal</keyword>
<protein>
    <submittedName>
        <fullName evidence="2">Porin</fullName>
    </submittedName>
</protein>
<dbReference type="Pfam" id="PF14121">
    <property type="entry name" value="Porin_10"/>
    <property type="match status" value="1"/>
</dbReference>
<comment type="caution">
    <text evidence="2">The sequence shown here is derived from an EMBL/GenBank/DDBJ whole genome shotgun (WGS) entry which is preliminary data.</text>
</comment>
<organism evidence="2 3">
    <name type="scientific">Zobellia barbeyronii</name>
    <dbReference type="NCBI Taxonomy" id="2748009"/>
    <lineage>
        <taxon>Bacteria</taxon>
        <taxon>Pseudomonadati</taxon>
        <taxon>Bacteroidota</taxon>
        <taxon>Flavobacteriia</taxon>
        <taxon>Flavobacteriales</taxon>
        <taxon>Flavobacteriaceae</taxon>
        <taxon>Zobellia</taxon>
    </lineage>
</organism>
<keyword evidence="3" id="KW-1185">Reference proteome</keyword>
<proteinExistence type="predicted"/>
<feature type="signal peptide" evidence="1">
    <location>
        <begin position="1"/>
        <end position="19"/>
    </location>
</feature>
<reference evidence="3" key="2">
    <citation type="submission" date="2023-07" db="EMBL/GenBank/DDBJ databases">
        <title>Zobellia barbeyronii sp. nov., a new marine flavobacterium, isolated from green and red algae.</title>
        <authorList>
            <person name="Nedashkovskaya O.I."/>
            <person name="Otstavnykh N."/>
            <person name="Zhukova N."/>
            <person name="Guzev K."/>
            <person name="Chausova V."/>
            <person name="Tekutyeva L."/>
            <person name="Mikhailov V."/>
            <person name="Isaeva M."/>
        </authorList>
    </citation>
    <scope>NUCLEOTIDE SEQUENCE [LARGE SCALE GENOMIC DNA]</scope>
    <source>
        <strain evidence="3">KMM 6746</strain>
    </source>
</reference>
<sequence>MKYFFLIFLLHFSCIQVFAQEDSIPPKRDIDTSAVRGMPRRLGPQEKEEEPELEPLTIEDYKIITFARDTVFLDTTLTIQKEYKYNYLRKDDFELMPFANIGKPYNKLGVDFYSNDLYPGLGASALHTSYFEKEDIKYYNVATPMSDLFFKTTLEEGQLLDASLAFNTSKRLNFSLAYKGFRSLGKYQYNQAESGNFRATTNYVTKNNRYSLRGHIAAQDIDNEENGGLVSEELQFESGDDNFSDRVKIDVRFSDASSRILGKRYYFDHLYKLIRKEQDSSSQEKTSLGIGHQFNYETKYYAFNQTTPNEYYGDNLVSPIVDKASLKTMYNQVNAEFYNATLGRLQGNISLYNYNYFFNSILINDEGVTIPSRLKGEEIAVGAEYEKRIKGFQLKAMAKYNLSGELGGNQMNASASYRLNDKHKVTVSAFGSSKMPNFNFLLYQSDYENYNWLNIDNFEKEQVYGLRLDLESELWGNLMVSYSTVDNYSYFGEDPSQTIEDGMENATIRPLQENNVLNHTKIKYSKEFKLGSFALNNTVMYQNVSQANQVLNVPELVTRNTLYFSSDVFKKAMFLQTGVTLKYFTAYNMDAYNSLLGEFYLQNDQKLGNFPMLDFFINAKIQQTRIYLKAEHFNSLFNSEPTYYSAPNYPYRDFVIRFGLVWNFFS</sequence>
<evidence type="ECO:0000256" key="1">
    <source>
        <dbReference type="SAM" id="SignalP"/>
    </source>
</evidence>
<dbReference type="Proteomes" id="UP000740413">
    <property type="component" value="Unassembled WGS sequence"/>
</dbReference>
<dbReference type="EMBL" id="JACATN010000001">
    <property type="protein sequence ID" value="MBT2159621.1"/>
    <property type="molecule type" value="Genomic_DNA"/>
</dbReference>
<evidence type="ECO:0000313" key="3">
    <source>
        <dbReference type="Proteomes" id="UP000740413"/>
    </source>
</evidence>
<dbReference type="RefSeq" id="WP_214609930.1">
    <property type="nucleotide sequence ID" value="NZ_JACATN010000001.1"/>
</dbReference>
<accession>A0ABS5W842</accession>
<dbReference type="InterPro" id="IPR025631">
    <property type="entry name" value="Porin_10"/>
</dbReference>
<evidence type="ECO:0000313" key="2">
    <source>
        <dbReference type="EMBL" id="MBT2159621.1"/>
    </source>
</evidence>
<feature type="chain" id="PRO_5045089339" evidence="1">
    <location>
        <begin position="20"/>
        <end position="666"/>
    </location>
</feature>
<reference evidence="2 3" key="1">
    <citation type="submission" date="2020-06" db="EMBL/GenBank/DDBJ databases">
        <authorList>
            <person name="Isaeva M.P."/>
            <person name="Chernysheva N.Y."/>
        </authorList>
    </citation>
    <scope>NUCLEOTIDE SEQUENCE [LARGE SCALE GENOMIC DNA]</scope>
    <source>
        <strain evidence="2 3">KMM 6746</strain>
    </source>
</reference>
<name>A0ABS5W842_9FLAO</name>
<gene>
    <name evidence="2" type="ORF">HW347_00005</name>
</gene>